<reference evidence="5" key="1">
    <citation type="submission" date="2019-02" db="EMBL/GenBank/DDBJ databases">
        <authorList>
            <person name="Gruber-Vodicka R. H."/>
            <person name="Seah K. B. B."/>
        </authorList>
    </citation>
    <scope>NUCLEOTIDE SEQUENCE</scope>
    <source>
        <strain evidence="6">BECK_BZ163</strain>
        <strain evidence="7">BECK_BZ164</strain>
        <strain evidence="5">BECK_BZ165</strain>
    </source>
</reference>
<dbReference type="InterPro" id="IPR018022">
    <property type="entry name" value="IPT"/>
</dbReference>
<feature type="site" description="Interaction with substrate tRNA" evidence="3">
    <location>
        <position position="186"/>
    </location>
</feature>
<dbReference type="EMBL" id="CAADFA010000706">
    <property type="protein sequence ID" value="VFJ73158.1"/>
    <property type="molecule type" value="Genomic_DNA"/>
</dbReference>
<keyword evidence="3" id="KW-0067">ATP-binding</keyword>
<keyword evidence="2" id="KW-0315">Glutamine amidotransferase</keyword>
<dbReference type="EMBL" id="CAADFL010000304">
    <property type="protein sequence ID" value="VFK14069.1"/>
    <property type="molecule type" value="Genomic_DNA"/>
</dbReference>
<organism evidence="5">
    <name type="scientific">Candidatus Kentrum sp. FM</name>
    <dbReference type="NCBI Taxonomy" id="2126340"/>
    <lineage>
        <taxon>Bacteria</taxon>
        <taxon>Pseudomonadati</taxon>
        <taxon>Pseudomonadota</taxon>
        <taxon>Gammaproteobacteria</taxon>
        <taxon>Candidatus Kentrum</taxon>
    </lineage>
</organism>
<feature type="domain" description="DJ-1/PfpI" evidence="4">
    <location>
        <begin position="401"/>
        <end position="561"/>
    </location>
</feature>
<gene>
    <name evidence="3" type="primary">miaA</name>
    <name evidence="6" type="ORF">BECKFM1743A_GA0114220_107091</name>
    <name evidence="7" type="ORF">BECKFM1743B_GA0114221_103041</name>
    <name evidence="5" type="ORF">BECKFM1743C_GA0114222_107061</name>
</gene>
<comment type="function">
    <text evidence="1 3">Catalyzes the transfer of a dimethylallyl group onto the adenine at position 37 in tRNAs that read codons beginning with uridine, leading to the formation of N6-(dimethylallyl)adenosine (i(6)A).</text>
</comment>
<dbReference type="Pfam" id="PF01715">
    <property type="entry name" value="IPPT"/>
    <property type="match status" value="2"/>
</dbReference>
<feature type="region of interest" description="Interaction with substrate tRNA" evidence="3">
    <location>
        <begin position="78"/>
        <end position="81"/>
    </location>
</feature>
<evidence type="ECO:0000313" key="5">
    <source>
        <dbReference type="EMBL" id="VFJ73158.1"/>
    </source>
</evidence>
<dbReference type="GO" id="GO:0052381">
    <property type="term" value="F:tRNA dimethylallyltransferase activity"/>
    <property type="evidence" value="ECO:0007669"/>
    <property type="project" value="UniProtKB-UniRule"/>
</dbReference>
<feature type="site" description="Interaction with substrate tRNA" evidence="3">
    <location>
        <position position="209"/>
    </location>
</feature>
<feature type="binding site" evidence="3">
    <location>
        <begin position="53"/>
        <end position="60"/>
    </location>
    <ligand>
        <name>ATP</name>
        <dbReference type="ChEBI" id="CHEBI:30616"/>
    </ligand>
</feature>
<comment type="catalytic activity">
    <reaction evidence="3">
        <text>adenosine(37) in tRNA + dimethylallyl diphosphate = N(6)-dimethylallyladenosine(37) in tRNA + diphosphate</text>
        <dbReference type="Rhea" id="RHEA:26482"/>
        <dbReference type="Rhea" id="RHEA-COMP:10162"/>
        <dbReference type="Rhea" id="RHEA-COMP:10375"/>
        <dbReference type="ChEBI" id="CHEBI:33019"/>
        <dbReference type="ChEBI" id="CHEBI:57623"/>
        <dbReference type="ChEBI" id="CHEBI:74411"/>
        <dbReference type="ChEBI" id="CHEBI:74415"/>
        <dbReference type="EC" id="2.5.1.75"/>
    </reaction>
</comment>
<evidence type="ECO:0000256" key="3">
    <source>
        <dbReference type="HAMAP-Rule" id="MF_00185"/>
    </source>
</evidence>
<dbReference type="InterPro" id="IPR006287">
    <property type="entry name" value="DJ-1"/>
</dbReference>
<dbReference type="InterPro" id="IPR050325">
    <property type="entry name" value="Prot/Nucl_acid_deglycase"/>
</dbReference>
<keyword evidence="3" id="KW-0547">Nucleotide-binding</keyword>
<dbReference type="NCBIfam" id="TIGR01383">
    <property type="entry name" value="not_thiJ"/>
    <property type="match status" value="1"/>
</dbReference>
<keyword evidence="3" id="KW-0819">tRNA processing</keyword>
<dbReference type="Gene3D" id="3.40.50.880">
    <property type="match status" value="1"/>
</dbReference>
<evidence type="ECO:0000256" key="1">
    <source>
        <dbReference type="ARBA" id="ARBA00003213"/>
    </source>
</evidence>
<comment type="subunit">
    <text evidence="3">Monomer.</text>
</comment>
<dbReference type="CDD" id="cd03135">
    <property type="entry name" value="GATase1_DJ-1"/>
    <property type="match status" value="1"/>
</dbReference>
<dbReference type="GO" id="GO:0005737">
    <property type="term" value="C:cytoplasm"/>
    <property type="evidence" value="ECO:0007669"/>
    <property type="project" value="TreeGrafter"/>
</dbReference>
<dbReference type="Gene3D" id="3.40.50.300">
    <property type="entry name" value="P-loop containing nucleotide triphosphate hydrolases"/>
    <property type="match status" value="1"/>
</dbReference>
<keyword evidence="3" id="KW-0808">Transferase</keyword>
<dbReference type="GO" id="GO:0005524">
    <property type="term" value="F:ATP binding"/>
    <property type="evidence" value="ECO:0007669"/>
    <property type="project" value="UniProtKB-UniRule"/>
</dbReference>
<feature type="binding site" evidence="3">
    <location>
        <begin position="55"/>
        <end position="60"/>
    </location>
    <ligand>
        <name>substrate</name>
    </ligand>
</feature>
<evidence type="ECO:0000259" key="4">
    <source>
        <dbReference type="Pfam" id="PF01965"/>
    </source>
</evidence>
<dbReference type="PANTHER" id="PTHR48094">
    <property type="entry name" value="PROTEIN/NUCLEIC ACID DEGLYCASE DJ-1-RELATED"/>
    <property type="match status" value="1"/>
</dbReference>
<protein>
    <recommendedName>
        <fullName evidence="3">tRNA dimethylallyltransferase</fullName>
        <ecNumber evidence="3">2.5.1.75</ecNumber>
    </recommendedName>
    <alternativeName>
        <fullName evidence="3">Dimethylallyl diphosphate:tRNA dimethylallyltransferase</fullName>
        <shortName evidence="3">DMAPP:tRNA dimethylallyltransferase</shortName>
        <shortName evidence="3">DMATase</shortName>
    </alternativeName>
    <alternativeName>
        <fullName evidence="3">Isopentenyl-diphosphate:tRNA isopentenyltransferase</fullName>
        <shortName evidence="3">IPP transferase</shortName>
        <shortName evidence="3">IPPT</shortName>
        <shortName evidence="3">IPTase</shortName>
    </alternativeName>
</protein>
<dbReference type="HAMAP" id="MF_00185">
    <property type="entry name" value="IPP_trans"/>
    <property type="match status" value="1"/>
</dbReference>
<dbReference type="Pfam" id="PF01965">
    <property type="entry name" value="DJ-1_PfpI"/>
    <property type="match status" value="1"/>
</dbReference>
<dbReference type="EMBL" id="CAADEZ010000709">
    <property type="protein sequence ID" value="VFJ73336.1"/>
    <property type="molecule type" value="Genomic_DNA"/>
</dbReference>
<dbReference type="SUPFAM" id="SSF52540">
    <property type="entry name" value="P-loop containing nucleoside triphosphate hydrolases"/>
    <property type="match status" value="2"/>
</dbReference>
<dbReference type="EC" id="2.5.1.75" evidence="3"/>
<dbReference type="GO" id="GO:0008033">
    <property type="term" value="P:tRNA processing"/>
    <property type="evidence" value="ECO:0007669"/>
    <property type="project" value="UniProtKB-UniRule"/>
</dbReference>
<comment type="similarity">
    <text evidence="3">Belongs to the IPP transferase family.</text>
</comment>
<evidence type="ECO:0000313" key="6">
    <source>
        <dbReference type="EMBL" id="VFJ73336.1"/>
    </source>
</evidence>
<sequence>MYIVQIVIGRIKVKQCPDHFSVQINTPNANPIEKYRMNLAHSPIRPKILALVGPTASGKSDYAVQLARLFDGEIVSADSRQVYRHLNLGTGKITHQEMLGIPHHLIDIIDPEITGPDIIDSGEDYSPAPQVRRSTTGNNPLISHCRIIEGICGARHYSLFDFQRDAYSAIESIARNKRLPIIAGGTGLYIAAVVEGYELLDVKPDPVARQELEGRSMDQLIEIIQRERPGALDAIGARTKRRLIRAIEIIQAGFDYEDAKRKSRRLDALMIGVQWEKDILHRRIRERLYRRLEQGMIEEVEGLRANGVPDRFLFAMGLEYRAILQYLQGGYPSRQHFIDHLETSIRQFAKRQMTWFRGRPGITWVAGADLLSPPTMDRIRSFLENESSDHRTRGFQPMNKKNVLVILGNGFEEIEALAPVDLLRRAQVPCQTASVESERLVTGRNGVRVEADVAFEEVRHRTFDALIIPGGPGTMELRKKTAVLEMVRAHRQQDKLVGAICAAPVVLLDAGVLPGPRHTGHMTILNELPGIEQGQAVVVDGKVITSRGAGTAIEFGLALVSALAGEEVAAEVAKSIHHGKL</sequence>
<dbReference type="InterPro" id="IPR027417">
    <property type="entry name" value="P-loop_NTPase"/>
</dbReference>
<evidence type="ECO:0000256" key="2">
    <source>
        <dbReference type="ARBA" id="ARBA00022962"/>
    </source>
</evidence>
<proteinExistence type="inferred from homology"/>
<comment type="cofactor">
    <cofactor evidence="3">
        <name>Mg(2+)</name>
        <dbReference type="ChEBI" id="CHEBI:18420"/>
    </cofactor>
</comment>
<accession>A0A450TW79</accession>
<keyword evidence="3" id="KW-0460">Magnesium</keyword>
<dbReference type="AlphaFoldDB" id="A0A450TW79"/>
<dbReference type="InterPro" id="IPR002818">
    <property type="entry name" value="DJ-1/PfpI"/>
</dbReference>
<dbReference type="PANTHER" id="PTHR48094:SF12">
    <property type="entry name" value="PARKINSON DISEASE PROTEIN 7 HOMOLOG"/>
    <property type="match status" value="1"/>
</dbReference>
<name>A0A450TW79_9GAMM</name>
<dbReference type="SUPFAM" id="SSF52317">
    <property type="entry name" value="Class I glutamine amidotransferase-like"/>
    <property type="match status" value="1"/>
</dbReference>
<evidence type="ECO:0000313" key="7">
    <source>
        <dbReference type="EMBL" id="VFK14069.1"/>
    </source>
</evidence>
<comment type="caution">
    <text evidence="3">Lacks conserved residue(s) required for the propagation of feature annotation.</text>
</comment>
<dbReference type="InterPro" id="IPR029062">
    <property type="entry name" value="Class_I_gatase-like"/>
</dbReference>